<sequence length="239" mass="26035">MTPLLATYDLLDHVEGRATALSKTIVGADGVQVSNPDYLRWESRDNFAFTCVMLAVTEAIGVTILTARTSHEAWTSLERAFEHALRYAQIGKPKNTTEINPRIYTGLGPEWEPIVLAQFKRMLTISTNKLQLLLDGHEERRLYATTHGAQAVNLSSSISVSAFLSSILGTPLVEVHYINGRNNQSSRNKGKSKGGKGNGKGRGSGPVSDRNVGRKNPNQGSGREDNRLGSGYVNSSQSH</sequence>
<evidence type="ECO:0000313" key="2">
    <source>
        <dbReference type="EMBL" id="PKI61594.1"/>
    </source>
</evidence>
<reference evidence="2 3" key="1">
    <citation type="submission" date="2017-11" db="EMBL/GenBank/DDBJ databases">
        <title>De-novo sequencing of pomegranate (Punica granatum L.) genome.</title>
        <authorList>
            <person name="Akparov Z."/>
            <person name="Amiraslanov A."/>
            <person name="Hajiyeva S."/>
            <person name="Abbasov M."/>
            <person name="Kaur K."/>
            <person name="Hamwieh A."/>
            <person name="Solovyev V."/>
            <person name="Salamov A."/>
            <person name="Braich B."/>
            <person name="Kosarev P."/>
            <person name="Mahmoud A."/>
            <person name="Hajiyev E."/>
            <person name="Babayeva S."/>
            <person name="Izzatullayeva V."/>
            <person name="Mammadov A."/>
            <person name="Mammadov A."/>
            <person name="Sharifova S."/>
            <person name="Ojaghi J."/>
            <person name="Eynullazada K."/>
            <person name="Bayramov B."/>
            <person name="Abdulazimova A."/>
            <person name="Shahmuradov I."/>
        </authorList>
    </citation>
    <scope>NUCLEOTIDE SEQUENCE [LARGE SCALE GENOMIC DNA]</scope>
    <source>
        <strain evidence="3">cv. AG2017</strain>
        <tissue evidence="2">Leaf</tissue>
    </source>
</reference>
<proteinExistence type="predicted"/>
<protein>
    <submittedName>
        <fullName evidence="2">Uncharacterized protein</fullName>
    </submittedName>
</protein>
<evidence type="ECO:0000313" key="3">
    <source>
        <dbReference type="Proteomes" id="UP000233551"/>
    </source>
</evidence>
<keyword evidence="3" id="KW-1185">Reference proteome</keyword>
<comment type="caution">
    <text evidence="2">The sequence shown here is derived from an EMBL/GenBank/DDBJ whole genome shotgun (WGS) entry which is preliminary data.</text>
</comment>
<evidence type="ECO:0000256" key="1">
    <source>
        <dbReference type="SAM" id="MobiDB-lite"/>
    </source>
</evidence>
<dbReference type="Proteomes" id="UP000233551">
    <property type="component" value="Unassembled WGS sequence"/>
</dbReference>
<organism evidence="2 3">
    <name type="scientific">Punica granatum</name>
    <name type="common">Pomegranate</name>
    <dbReference type="NCBI Taxonomy" id="22663"/>
    <lineage>
        <taxon>Eukaryota</taxon>
        <taxon>Viridiplantae</taxon>
        <taxon>Streptophyta</taxon>
        <taxon>Embryophyta</taxon>
        <taxon>Tracheophyta</taxon>
        <taxon>Spermatophyta</taxon>
        <taxon>Magnoliopsida</taxon>
        <taxon>eudicotyledons</taxon>
        <taxon>Gunneridae</taxon>
        <taxon>Pentapetalae</taxon>
        <taxon>rosids</taxon>
        <taxon>malvids</taxon>
        <taxon>Myrtales</taxon>
        <taxon>Lythraceae</taxon>
        <taxon>Punica</taxon>
    </lineage>
</organism>
<feature type="compositionally biased region" description="Gly residues" evidence="1">
    <location>
        <begin position="195"/>
        <end position="204"/>
    </location>
</feature>
<dbReference type="PANTHER" id="PTHR47481">
    <property type="match status" value="1"/>
</dbReference>
<dbReference type="STRING" id="22663.A0A2I0JZ38"/>
<dbReference type="PANTHER" id="PTHR47481:SF10">
    <property type="entry name" value="COPIA-LIKE POLYPROTEIN_RETROTRANSPOSON"/>
    <property type="match status" value="1"/>
</dbReference>
<accession>A0A2I0JZ38</accession>
<name>A0A2I0JZ38_PUNGR</name>
<feature type="region of interest" description="Disordered" evidence="1">
    <location>
        <begin position="179"/>
        <end position="239"/>
    </location>
</feature>
<dbReference type="EMBL" id="PGOL01001025">
    <property type="protein sequence ID" value="PKI61594.1"/>
    <property type="molecule type" value="Genomic_DNA"/>
</dbReference>
<dbReference type="AlphaFoldDB" id="A0A2I0JZ38"/>
<gene>
    <name evidence="2" type="ORF">CRG98_018023</name>
</gene>